<dbReference type="SUPFAM" id="SSF51556">
    <property type="entry name" value="Metallo-dependent hydrolases"/>
    <property type="match status" value="1"/>
</dbReference>
<feature type="domain" description="Amidohydrolase-related" evidence="1">
    <location>
        <begin position="262"/>
        <end position="506"/>
    </location>
</feature>
<evidence type="ECO:0000313" key="3">
    <source>
        <dbReference type="Proteomes" id="UP000253426"/>
    </source>
</evidence>
<gene>
    <name evidence="2" type="ORF">DES53_102101</name>
</gene>
<dbReference type="AlphaFoldDB" id="A0A366HR53"/>
<evidence type="ECO:0000313" key="2">
    <source>
        <dbReference type="EMBL" id="RBP45719.1"/>
    </source>
</evidence>
<evidence type="ECO:0000259" key="1">
    <source>
        <dbReference type="Pfam" id="PF04909"/>
    </source>
</evidence>
<keyword evidence="2" id="KW-0378">Hydrolase</keyword>
<name>A0A366HR53_9BACT</name>
<protein>
    <submittedName>
        <fullName evidence="2">Amidohydrolase family protein</fullName>
    </submittedName>
</protein>
<keyword evidence="3" id="KW-1185">Reference proteome</keyword>
<proteinExistence type="predicted"/>
<reference evidence="2 3" key="1">
    <citation type="submission" date="2018-06" db="EMBL/GenBank/DDBJ databases">
        <title>Genomic Encyclopedia of Type Strains, Phase IV (KMG-IV): sequencing the most valuable type-strain genomes for metagenomic binning, comparative biology and taxonomic classification.</title>
        <authorList>
            <person name="Goeker M."/>
        </authorList>
    </citation>
    <scope>NUCLEOTIDE SEQUENCE [LARGE SCALE GENOMIC DNA]</scope>
    <source>
        <strain evidence="2 3">DSM 25532</strain>
    </source>
</reference>
<dbReference type="RefSeq" id="WP_113957296.1">
    <property type="nucleotide sequence ID" value="NZ_QNRR01000002.1"/>
</dbReference>
<comment type="caution">
    <text evidence="2">The sequence shown here is derived from an EMBL/GenBank/DDBJ whole genome shotgun (WGS) entry which is preliminary data.</text>
</comment>
<organism evidence="2 3">
    <name type="scientific">Roseimicrobium gellanilyticum</name>
    <dbReference type="NCBI Taxonomy" id="748857"/>
    <lineage>
        <taxon>Bacteria</taxon>
        <taxon>Pseudomonadati</taxon>
        <taxon>Verrucomicrobiota</taxon>
        <taxon>Verrucomicrobiia</taxon>
        <taxon>Verrucomicrobiales</taxon>
        <taxon>Verrucomicrobiaceae</taxon>
        <taxon>Roseimicrobium</taxon>
    </lineage>
</organism>
<dbReference type="InterPro" id="IPR006680">
    <property type="entry name" value="Amidohydro-rel"/>
</dbReference>
<accession>A0A366HR53</accession>
<dbReference type="InterPro" id="IPR032466">
    <property type="entry name" value="Metal_Hydrolase"/>
</dbReference>
<dbReference type="GO" id="GO:0016787">
    <property type="term" value="F:hydrolase activity"/>
    <property type="evidence" value="ECO:0007669"/>
    <property type="project" value="UniProtKB-KW"/>
</dbReference>
<dbReference type="Pfam" id="PF04909">
    <property type="entry name" value="Amidohydro_2"/>
    <property type="match status" value="1"/>
</dbReference>
<dbReference type="OrthoDB" id="1407586at2"/>
<sequence>MNTRRQFLRLAPLSLLSGCCSLDRTFVDSDVHLPDGMLIIDPHCHVFNGRDLNIAAYMDSERGKPGSEYYLPYKVGGPVLHFLAQTIREKAWTGEAELDELTEMNRRGAMRMESRSRSAAPLRAQAQLAEDAMREAESNVGAALETATRRDMQRTLEAARISRMPESTLETEAVRKEALRAYQSADRHHPLKAYSFRRWVNAHNLMQTYPEVDLFTPAMLDVDSWLAADRWGIPSTPMDLQVQIMEEISVYSGGRVLGFVGYCPRHQARAVASGVAANQTPLGIVKRAISRGGHLGVKLYPVMGYQPWDNASLSRFPPGHDSPPSGAELDAAMAQLYTECLGLHSAPIMAHTNSSHGTSELFEMRAAPLRWKPVMNQFEGLTINLAHFGGHALESWTDESVEMMGVAEHRVFSDFSCFTEVRCSRFAALLERRIEQWRSESPYIAARMMYGSDWYMLTGADILSRKGKGIGPTYLKRWYHALEKNQIPQDMVANIFGRNAADYLGLRDSRVLDRIDTFLENRGIPQPRWRSRVPHEVPPSSAVPIRTA</sequence>
<dbReference type="EMBL" id="QNRR01000002">
    <property type="protein sequence ID" value="RBP45719.1"/>
    <property type="molecule type" value="Genomic_DNA"/>
</dbReference>
<dbReference type="Proteomes" id="UP000253426">
    <property type="component" value="Unassembled WGS sequence"/>
</dbReference>
<dbReference type="Gene3D" id="3.20.20.140">
    <property type="entry name" value="Metal-dependent hydrolases"/>
    <property type="match status" value="1"/>
</dbReference>